<reference evidence="1 2" key="1">
    <citation type="submission" date="2016-11" db="EMBL/GenBank/DDBJ databases">
        <title>Complete Genome Sequence of Bradyrhizobium sp. strain J5, an isolated from soybean nodule in Hokkaido.</title>
        <authorList>
            <person name="Kanehara K."/>
        </authorList>
    </citation>
    <scope>NUCLEOTIDE SEQUENCE [LARGE SCALE GENOMIC DNA]</scope>
    <source>
        <strain evidence="1 2">J5</strain>
    </source>
</reference>
<dbReference type="EMBL" id="CP017637">
    <property type="protein sequence ID" value="APG09798.1"/>
    <property type="molecule type" value="Genomic_DNA"/>
</dbReference>
<accession>A0A1L3F937</accession>
<evidence type="ECO:0000313" key="1">
    <source>
        <dbReference type="EMBL" id="APG09798.1"/>
    </source>
</evidence>
<name>A0A1L3F937_BRAJP</name>
<proteinExistence type="predicted"/>
<evidence type="ECO:0000313" key="2">
    <source>
        <dbReference type="Proteomes" id="UP000181962"/>
    </source>
</evidence>
<dbReference type="AlphaFoldDB" id="A0A1L3F937"/>
<dbReference type="RefSeq" id="WP_155794989.1">
    <property type="nucleotide sequence ID" value="NZ_CP017637.1"/>
</dbReference>
<dbReference type="Proteomes" id="UP000181962">
    <property type="component" value="Chromosome"/>
</dbReference>
<organism evidence="1 2">
    <name type="scientific">Bradyrhizobium japonicum</name>
    <dbReference type="NCBI Taxonomy" id="375"/>
    <lineage>
        <taxon>Bacteria</taxon>
        <taxon>Pseudomonadati</taxon>
        <taxon>Pseudomonadota</taxon>
        <taxon>Alphaproteobacteria</taxon>
        <taxon>Hyphomicrobiales</taxon>
        <taxon>Nitrobacteraceae</taxon>
        <taxon>Bradyrhizobium</taxon>
    </lineage>
</organism>
<dbReference type="OrthoDB" id="8242710at2"/>
<gene>
    <name evidence="1" type="ORF">BKD09_15775</name>
</gene>
<protein>
    <submittedName>
        <fullName evidence="1">Uncharacterized protein</fullName>
    </submittedName>
</protein>
<sequence>MPFEPVAGGAFAFLIESQRRVISHCERLLPASDLTPEDRARLMRLRNDAEAQLARLTYVEAA</sequence>